<feature type="domain" description="DUF1638" evidence="1">
    <location>
        <begin position="20"/>
        <end position="156"/>
    </location>
</feature>
<proteinExistence type="predicted"/>
<accession>A0A0F9D5D4</accession>
<organism evidence="2">
    <name type="scientific">marine sediment metagenome</name>
    <dbReference type="NCBI Taxonomy" id="412755"/>
    <lineage>
        <taxon>unclassified sequences</taxon>
        <taxon>metagenomes</taxon>
        <taxon>ecological metagenomes</taxon>
    </lineage>
</organism>
<sequence length="232" mass="27181">MNHELRYCASRSVHRIDTEFLYQGLHELPDRLNRSLKEAINSVETDKYDYILVNYGLCGNGTLDITHPKLPIIVHSFHDCIPLLIGDRKFHADYVKERPGTFWFSIGWIEGFPLPGSPDFAEKYSEFYNRMINEKQRDVIEQMLMQNYTHLTFIRWDELGRKVAELGRDYTKRCVRSLSSRLGHEMIYDEVKGSPGILRRFVDGEWAGGDFLCIEPGKRLKFDPLKNLLYVE</sequence>
<dbReference type="InterPro" id="IPR012437">
    <property type="entry name" value="DUF1638"/>
</dbReference>
<name>A0A0F9D5D4_9ZZZZ</name>
<protein>
    <recommendedName>
        <fullName evidence="1">DUF1638 domain-containing protein</fullName>
    </recommendedName>
</protein>
<dbReference type="Pfam" id="PF07796">
    <property type="entry name" value="DUF1638"/>
    <property type="match status" value="1"/>
</dbReference>
<evidence type="ECO:0000313" key="2">
    <source>
        <dbReference type="EMBL" id="KKL56779.1"/>
    </source>
</evidence>
<gene>
    <name evidence="2" type="ORF">LCGC14_2241990</name>
</gene>
<dbReference type="EMBL" id="LAZR01030379">
    <property type="protein sequence ID" value="KKL56779.1"/>
    <property type="molecule type" value="Genomic_DNA"/>
</dbReference>
<reference evidence="2" key="1">
    <citation type="journal article" date="2015" name="Nature">
        <title>Complex archaea that bridge the gap between prokaryotes and eukaryotes.</title>
        <authorList>
            <person name="Spang A."/>
            <person name="Saw J.H."/>
            <person name="Jorgensen S.L."/>
            <person name="Zaremba-Niedzwiedzka K."/>
            <person name="Martijn J."/>
            <person name="Lind A.E."/>
            <person name="van Eijk R."/>
            <person name="Schleper C."/>
            <person name="Guy L."/>
            <person name="Ettema T.J."/>
        </authorList>
    </citation>
    <scope>NUCLEOTIDE SEQUENCE</scope>
</reference>
<evidence type="ECO:0000259" key="1">
    <source>
        <dbReference type="Pfam" id="PF07796"/>
    </source>
</evidence>
<dbReference type="AlphaFoldDB" id="A0A0F9D5D4"/>
<comment type="caution">
    <text evidence="2">The sequence shown here is derived from an EMBL/GenBank/DDBJ whole genome shotgun (WGS) entry which is preliminary data.</text>
</comment>